<accession>A0A381NIK1</accession>
<organism evidence="1">
    <name type="scientific">marine metagenome</name>
    <dbReference type="NCBI Taxonomy" id="408172"/>
    <lineage>
        <taxon>unclassified sequences</taxon>
        <taxon>metagenomes</taxon>
        <taxon>ecological metagenomes</taxon>
    </lineage>
</organism>
<proteinExistence type="predicted"/>
<protein>
    <submittedName>
        <fullName evidence="1">Uncharacterized protein</fullName>
    </submittedName>
</protein>
<sequence>MFDLKIFVAVTKRPLKTEWCCLNNILLKLEPFLIE</sequence>
<gene>
    <name evidence="1" type="ORF">METZ01_LOCUS7083</name>
</gene>
<evidence type="ECO:0000313" key="1">
    <source>
        <dbReference type="EMBL" id="SUZ54229.1"/>
    </source>
</evidence>
<reference evidence="1" key="1">
    <citation type="submission" date="2018-05" db="EMBL/GenBank/DDBJ databases">
        <authorList>
            <person name="Lanie J.A."/>
            <person name="Ng W.-L."/>
            <person name="Kazmierczak K.M."/>
            <person name="Andrzejewski T.M."/>
            <person name="Davidsen T.M."/>
            <person name="Wayne K.J."/>
            <person name="Tettelin H."/>
            <person name="Glass J.I."/>
            <person name="Rusch D."/>
            <person name="Podicherti R."/>
            <person name="Tsui H.-C.T."/>
            <person name="Winkler M.E."/>
        </authorList>
    </citation>
    <scope>NUCLEOTIDE SEQUENCE</scope>
</reference>
<name>A0A381NIK1_9ZZZZ</name>
<dbReference type="EMBL" id="UINC01000376">
    <property type="protein sequence ID" value="SUZ54229.1"/>
    <property type="molecule type" value="Genomic_DNA"/>
</dbReference>
<dbReference type="AlphaFoldDB" id="A0A381NIK1"/>